<protein>
    <submittedName>
        <fullName evidence="2">Uncharacterized protein</fullName>
    </submittedName>
</protein>
<keyword evidence="3" id="KW-1185">Reference proteome</keyword>
<accession>A0AAE0FMQ4</accession>
<proteinExistence type="predicted"/>
<dbReference type="EMBL" id="LGRX02016069">
    <property type="protein sequence ID" value="KAK3262613.1"/>
    <property type="molecule type" value="Genomic_DNA"/>
</dbReference>
<name>A0AAE0FMQ4_9CHLO</name>
<comment type="caution">
    <text evidence="2">The sequence shown here is derived from an EMBL/GenBank/DDBJ whole genome shotgun (WGS) entry which is preliminary data.</text>
</comment>
<evidence type="ECO:0000256" key="1">
    <source>
        <dbReference type="SAM" id="MobiDB-lite"/>
    </source>
</evidence>
<dbReference type="Proteomes" id="UP001190700">
    <property type="component" value="Unassembled WGS sequence"/>
</dbReference>
<reference evidence="2 3" key="1">
    <citation type="journal article" date="2015" name="Genome Biol. Evol.">
        <title>Comparative Genomics of a Bacterivorous Green Alga Reveals Evolutionary Causalities and Consequences of Phago-Mixotrophic Mode of Nutrition.</title>
        <authorList>
            <person name="Burns J.A."/>
            <person name="Paasch A."/>
            <person name="Narechania A."/>
            <person name="Kim E."/>
        </authorList>
    </citation>
    <scope>NUCLEOTIDE SEQUENCE [LARGE SCALE GENOMIC DNA]</scope>
    <source>
        <strain evidence="2 3">PLY_AMNH</strain>
    </source>
</reference>
<evidence type="ECO:0000313" key="3">
    <source>
        <dbReference type="Proteomes" id="UP001190700"/>
    </source>
</evidence>
<sequence>MHWYEHLCIRFVANVDPHASIINFNAALASAKRKYTLDTEEIKGIFIDALDKVFYAGVVVNRLTLTDQRAAVDLNTIQLWTRQCYTSNVKAGVMGGLSAARLTVDAEEKSAIADLTSTILDLQRHVKNLSSRMDDTNNFTPRGAKPRGKMIRFAARDLPVGGNWTQSEQKKRVAFHKGTGEFVPFCANDTCALESARHHWHRDCPNGGKAANKKEFGSHNFNVSDFENDMYAEQFQCAVEKCDSKTIDALCFLVGGEPAMCDELSAYSFGVTASGAHSALGKYAAYCQPVDTSIGGFHVGGASDGVPSFAIVKIDGVHTFADIISRGPLAVHHEELHLQNAWMIDDRDDGNNELLNDSESSDEEDDTETVSDAPRSVVPRHAPLAGQALGGAPMDPFGDIPSDTGGDAIPAAIPPRKQTRYRQEKRKAFTAAAWSRYHRLFRILIRPCMIRFTSALHVIRRRGGGLNRRFQHREPLNFFHE</sequence>
<organism evidence="2 3">
    <name type="scientific">Cymbomonas tetramitiformis</name>
    <dbReference type="NCBI Taxonomy" id="36881"/>
    <lineage>
        <taxon>Eukaryota</taxon>
        <taxon>Viridiplantae</taxon>
        <taxon>Chlorophyta</taxon>
        <taxon>Pyramimonadophyceae</taxon>
        <taxon>Pyramimonadales</taxon>
        <taxon>Pyramimonadaceae</taxon>
        <taxon>Cymbomonas</taxon>
    </lineage>
</organism>
<dbReference type="AlphaFoldDB" id="A0AAE0FMQ4"/>
<evidence type="ECO:0000313" key="2">
    <source>
        <dbReference type="EMBL" id="KAK3262613.1"/>
    </source>
</evidence>
<gene>
    <name evidence="2" type="ORF">CYMTET_28541</name>
</gene>
<feature type="compositionally biased region" description="Low complexity" evidence="1">
    <location>
        <begin position="382"/>
        <end position="393"/>
    </location>
</feature>
<feature type="region of interest" description="Disordered" evidence="1">
    <location>
        <begin position="349"/>
        <end position="419"/>
    </location>
</feature>
<feature type="compositionally biased region" description="Acidic residues" evidence="1">
    <location>
        <begin position="359"/>
        <end position="369"/>
    </location>
</feature>